<dbReference type="CDD" id="cd00022">
    <property type="entry name" value="BIR"/>
    <property type="match status" value="1"/>
</dbReference>
<proteinExistence type="predicted"/>
<dbReference type="SUPFAM" id="SSF57924">
    <property type="entry name" value="Inhibitor of apoptosis (IAP) repeat"/>
    <property type="match status" value="1"/>
</dbReference>
<dbReference type="Gene3D" id="1.10.1170.10">
    <property type="entry name" value="Inhibitor Of Apoptosis Protein (2mihbC-IAP-1), Chain A"/>
    <property type="match status" value="1"/>
</dbReference>
<name>A0ABY7FDR4_MYAAR</name>
<dbReference type="SMART" id="SM00238">
    <property type="entry name" value="BIR"/>
    <property type="match status" value="1"/>
</dbReference>
<dbReference type="InterPro" id="IPR001370">
    <property type="entry name" value="BIR_rpt"/>
</dbReference>
<sequence length="173" mass="19595">MVSPPTMVSMELTFSHDQYNIRHHNGLNPWTEFSSEVLSGACPDGSVASTEFPIDVLSGVFPERMNSSETVLFGNRLKRNSYAKYEDRLSSYQTWPQQMNQDKYALAKSGFIYSKEGDIVECFACGVKVSQWAVNDIPDLEHKKWSPECAYIKLTCSRDTYDVAAFASVNFDF</sequence>
<organism evidence="1 2">
    <name type="scientific">Mya arenaria</name>
    <name type="common">Soft-shell clam</name>
    <dbReference type="NCBI Taxonomy" id="6604"/>
    <lineage>
        <taxon>Eukaryota</taxon>
        <taxon>Metazoa</taxon>
        <taxon>Spiralia</taxon>
        <taxon>Lophotrochozoa</taxon>
        <taxon>Mollusca</taxon>
        <taxon>Bivalvia</taxon>
        <taxon>Autobranchia</taxon>
        <taxon>Heteroconchia</taxon>
        <taxon>Euheterodonta</taxon>
        <taxon>Imparidentia</taxon>
        <taxon>Neoheterodontei</taxon>
        <taxon>Myida</taxon>
        <taxon>Myoidea</taxon>
        <taxon>Myidae</taxon>
        <taxon>Mya</taxon>
    </lineage>
</organism>
<evidence type="ECO:0000313" key="1">
    <source>
        <dbReference type="EMBL" id="WAR19514.1"/>
    </source>
</evidence>
<dbReference type="Pfam" id="PF00653">
    <property type="entry name" value="BIR"/>
    <property type="match status" value="1"/>
</dbReference>
<protein>
    <submittedName>
        <fullName evidence="1">IAP3-like protein</fullName>
    </submittedName>
</protein>
<dbReference type="InterPro" id="IPR050784">
    <property type="entry name" value="IAP"/>
</dbReference>
<accession>A0ABY7FDR4</accession>
<dbReference type="EMBL" id="CP111022">
    <property type="protein sequence ID" value="WAR19514.1"/>
    <property type="molecule type" value="Genomic_DNA"/>
</dbReference>
<keyword evidence="2" id="KW-1185">Reference proteome</keyword>
<reference evidence="1" key="1">
    <citation type="submission" date="2022-11" db="EMBL/GenBank/DDBJ databases">
        <title>Centuries of genome instability and evolution in soft-shell clam transmissible cancer (bioRxiv).</title>
        <authorList>
            <person name="Hart S.F.M."/>
            <person name="Yonemitsu M.A."/>
            <person name="Giersch R.M."/>
            <person name="Beal B.F."/>
            <person name="Arriagada G."/>
            <person name="Davis B.W."/>
            <person name="Ostrander E.A."/>
            <person name="Goff S.P."/>
            <person name="Metzger M.J."/>
        </authorList>
    </citation>
    <scope>NUCLEOTIDE SEQUENCE</scope>
    <source>
        <strain evidence="1">MELC-2E11</strain>
        <tissue evidence="1">Siphon/mantle</tissue>
    </source>
</reference>
<dbReference type="PROSITE" id="PS01282">
    <property type="entry name" value="BIR_REPEAT_1"/>
    <property type="match status" value="1"/>
</dbReference>
<gene>
    <name evidence="1" type="ORF">MAR_001352</name>
</gene>
<dbReference type="PROSITE" id="PS50143">
    <property type="entry name" value="BIR_REPEAT_2"/>
    <property type="match status" value="1"/>
</dbReference>
<dbReference type="Proteomes" id="UP001164746">
    <property type="component" value="Chromosome 11"/>
</dbReference>
<dbReference type="PANTHER" id="PTHR10044">
    <property type="entry name" value="INHIBITOR OF APOPTOSIS"/>
    <property type="match status" value="1"/>
</dbReference>
<evidence type="ECO:0000313" key="2">
    <source>
        <dbReference type="Proteomes" id="UP001164746"/>
    </source>
</evidence>